<comment type="caution">
    <text evidence="1">The sequence shown here is derived from an EMBL/GenBank/DDBJ whole genome shotgun (WGS) entry which is preliminary data.</text>
</comment>
<evidence type="ECO:0000313" key="1">
    <source>
        <dbReference type="EMBL" id="KAK5080741.1"/>
    </source>
</evidence>
<protein>
    <recommendedName>
        <fullName evidence="3">Alcohol dehydrogenase-like C-terminal domain-containing protein</fullName>
    </recommendedName>
</protein>
<evidence type="ECO:0008006" key="3">
    <source>
        <dbReference type="Google" id="ProtNLM"/>
    </source>
</evidence>
<dbReference type="Gene3D" id="3.90.180.10">
    <property type="entry name" value="Medium-chain alcohol dehydrogenases, catalytic domain"/>
    <property type="match status" value="1"/>
</dbReference>
<organism evidence="1 2">
    <name type="scientific">Lithohypha guttulata</name>
    <dbReference type="NCBI Taxonomy" id="1690604"/>
    <lineage>
        <taxon>Eukaryota</taxon>
        <taxon>Fungi</taxon>
        <taxon>Dikarya</taxon>
        <taxon>Ascomycota</taxon>
        <taxon>Pezizomycotina</taxon>
        <taxon>Eurotiomycetes</taxon>
        <taxon>Chaetothyriomycetidae</taxon>
        <taxon>Chaetothyriales</taxon>
        <taxon>Trichomeriaceae</taxon>
        <taxon>Lithohypha</taxon>
    </lineage>
</organism>
<dbReference type="Proteomes" id="UP001309876">
    <property type="component" value="Unassembled WGS sequence"/>
</dbReference>
<dbReference type="AlphaFoldDB" id="A0AAN7PJZ4"/>
<gene>
    <name evidence="1" type="ORF">LTR05_008446</name>
</gene>
<reference evidence="1 2" key="1">
    <citation type="submission" date="2023-08" db="EMBL/GenBank/DDBJ databases">
        <title>Black Yeasts Isolated from many extreme environments.</title>
        <authorList>
            <person name="Coleine C."/>
            <person name="Stajich J.E."/>
            <person name="Selbmann L."/>
        </authorList>
    </citation>
    <scope>NUCLEOTIDE SEQUENCE [LARGE SCALE GENOMIC DNA]</scope>
    <source>
        <strain evidence="1 2">CCFEE 5910</strain>
    </source>
</reference>
<name>A0AAN7PJZ4_9EURO</name>
<evidence type="ECO:0000313" key="2">
    <source>
        <dbReference type="Proteomes" id="UP001309876"/>
    </source>
</evidence>
<dbReference type="EMBL" id="JAVRRJ010000012">
    <property type="protein sequence ID" value="KAK5080741.1"/>
    <property type="molecule type" value="Genomic_DNA"/>
</dbReference>
<proteinExistence type="predicted"/>
<sequence>MSPHGRVVVRSSEDKGGITEWIKQETDGLGPDAMYDCLGVGGDATLTSQYVDSIKSGGRVALVAGGAFGKMELDAEVDELIALVAAGVIDLSYLRHKCFSLDQVNDAFEYVGDRPGGAVNVVAQPQTSPSMCAGVMREIDS</sequence>
<dbReference type="SUPFAM" id="SSF51735">
    <property type="entry name" value="NAD(P)-binding Rossmann-fold domains"/>
    <property type="match status" value="1"/>
</dbReference>
<dbReference type="InterPro" id="IPR036291">
    <property type="entry name" value="NAD(P)-bd_dom_sf"/>
</dbReference>
<keyword evidence="2" id="KW-1185">Reference proteome</keyword>
<accession>A0AAN7PJZ4</accession>